<keyword evidence="2" id="KW-0732">Signal</keyword>
<feature type="compositionally biased region" description="Low complexity" evidence="1">
    <location>
        <begin position="252"/>
        <end position="269"/>
    </location>
</feature>
<gene>
    <name evidence="3" type="ORF">PPL_07801</name>
</gene>
<feature type="region of interest" description="Disordered" evidence="1">
    <location>
        <begin position="249"/>
        <end position="269"/>
    </location>
</feature>
<organism evidence="3 4">
    <name type="scientific">Heterostelium pallidum (strain ATCC 26659 / Pp 5 / PN500)</name>
    <name type="common">Cellular slime mold</name>
    <name type="synonym">Polysphondylium pallidum</name>
    <dbReference type="NCBI Taxonomy" id="670386"/>
    <lineage>
        <taxon>Eukaryota</taxon>
        <taxon>Amoebozoa</taxon>
        <taxon>Evosea</taxon>
        <taxon>Eumycetozoa</taxon>
        <taxon>Dictyostelia</taxon>
        <taxon>Acytosteliales</taxon>
        <taxon>Acytosteliaceae</taxon>
        <taxon>Heterostelium</taxon>
    </lineage>
</organism>
<feature type="signal peptide" evidence="2">
    <location>
        <begin position="1"/>
        <end position="20"/>
    </location>
</feature>
<evidence type="ECO:0000256" key="2">
    <source>
        <dbReference type="SAM" id="SignalP"/>
    </source>
</evidence>
<dbReference type="PANTHER" id="PTHR11319:SF35">
    <property type="entry name" value="OUTER MEMBRANE PROTEIN PMPC-RELATED"/>
    <property type="match status" value="1"/>
</dbReference>
<accession>D3BGZ9</accession>
<reference evidence="3 4" key="1">
    <citation type="journal article" date="2011" name="Genome Res.">
        <title>Phylogeny-wide analysis of social amoeba genomes highlights ancient origins for complex intercellular communication.</title>
        <authorList>
            <person name="Heidel A.J."/>
            <person name="Lawal H.M."/>
            <person name="Felder M."/>
            <person name="Schilde C."/>
            <person name="Helps N.R."/>
            <person name="Tunggal B."/>
            <person name="Rivero F."/>
            <person name="John U."/>
            <person name="Schleicher M."/>
            <person name="Eichinger L."/>
            <person name="Platzer M."/>
            <person name="Noegel A.A."/>
            <person name="Schaap P."/>
            <person name="Gloeckner G."/>
        </authorList>
    </citation>
    <scope>NUCLEOTIDE SEQUENCE [LARGE SCALE GENOMIC DNA]</scope>
    <source>
        <strain evidence="4">ATCC 26659 / Pp 5 / PN500</strain>
    </source>
</reference>
<keyword evidence="4" id="KW-1185">Reference proteome</keyword>
<dbReference type="InterPro" id="IPR012334">
    <property type="entry name" value="Pectin_lyas_fold"/>
</dbReference>
<evidence type="ECO:0000313" key="3">
    <source>
        <dbReference type="EMBL" id="EFA79383.1"/>
    </source>
</evidence>
<dbReference type="Gene3D" id="2.160.20.10">
    <property type="entry name" value="Single-stranded right-handed beta-helix, Pectin lyase-like"/>
    <property type="match status" value="1"/>
</dbReference>
<dbReference type="RefSeq" id="XP_020431504.1">
    <property type="nucleotide sequence ID" value="XM_020578635.1"/>
</dbReference>
<dbReference type="InParanoid" id="D3BGZ9"/>
<comment type="caution">
    <text evidence="3">The sequence shown here is derived from an EMBL/GenBank/DDBJ whole genome shotgun (WGS) entry which is preliminary data.</text>
</comment>
<dbReference type="SUPFAM" id="SSF51126">
    <property type="entry name" value="Pectin lyase-like"/>
    <property type="match status" value="1"/>
</dbReference>
<feature type="chain" id="PRO_5003042250" evidence="2">
    <location>
        <begin position="21"/>
        <end position="557"/>
    </location>
</feature>
<dbReference type="GeneID" id="31363282"/>
<dbReference type="PANTHER" id="PTHR11319">
    <property type="entry name" value="G PROTEIN-COUPLED RECEPTOR-RELATED"/>
    <property type="match status" value="1"/>
</dbReference>
<protein>
    <submittedName>
        <fullName evidence="3">Uncharacterized protein</fullName>
    </submittedName>
</protein>
<dbReference type="Proteomes" id="UP000001396">
    <property type="component" value="Unassembled WGS sequence"/>
</dbReference>
<dbReference type="EMBL" id="ADBJ01000035">
    <property type="protein sequence ID" value="EFA79383.1"/>
    <property type="molecule type" value="Genomic_DNA"/>
</dbReference>
<proteinExistence type="predicted"/>
<name>D3BGZ9_HETP5</name>
<sequence length="557" mass="60999">MKYYIYIMLLLFISLTQVFGVYIDPNSNCAGDNGCGTYDKPFPDIQSALNSNKDKSDMSITAMPGVYKGINNKELKVNFNVELRSFEGDSKTIIDCENAGSAFTLKSINFVLNGFTITNCNSQYGGALNVLDSTLKLESSKLINNKGYQGGALYSSRSSINIVDSKISNNVALDKGAAIYLSESSSNIVKSVLNCNTGNEVQLIGSSMMLYSTGLEDVAVNCDASSSIDSDDGALYCSKVQEQKCAAPKTFSTPSGLTSSASASSSQPGYISIQPGWKFRSFESCIIPEPDSKVFKGEINDPTGCTKLSTNYLITPEFSNWIGSAKCPVSGILESDIKINKTIDYDFKLEATNLGVVVYVDNTVLFDSYFSNEKIKSFRTKLLSSKQEYHSITILIFSASSGQRSLSLKWKSSDSGEYQSLNSYLVLKESKPAPICGDKICNEAPESCLLDCFDQIVNDCSGQAPPIGLGSRFKGGMSNIQTQILDNYYLFTLPGLNYMGHGVDLETMEDNAAPLFSISYCSNQSFSTLEDQYRDMVYERFHMDSLLRNQSNVIIQQ</sequence>
<evidence type="ECO:0000313" key="4">
    <source>
        <dbReference type="Proteomes" id="UP000001396"/>
    </source>
</evidence>
<dbReference type="AlphaFoldDB" id="D3BGZ9"/>
<evidence type="ECO:0000256" key="1">
    <source>
        <dbReference type="SAM" id="MobiDB-lite"/>
    </source>
</evidence>
<dbReference type="InterPro" id="IPR011050">
    <property type="entry name" value="Pectin_lyase_fold/virulence"/>
</dbReference>